<reference evidence="3 4" key="1">
    <citation type="submission" date="2018-06" db="EMBL/GenBank/DDBJ databases">
        <title>Genomic Encyclopedia of Type Strains, Phase IV (KMG-IV): sequencing the most valuable type-strain genomes for metagenomic binning, comparative biology and taxonomic classification.</title>
        <authorList>
            <person name="Goeker M."/>
        </authorList>
    </citation>
    <scope>NUCLEOTIDE SEQUENCE [LARGE SCALE GENOMIC DNA]</scope>
    <source>
        <strain evidence="3 4">DSM 45479</strain>
    </source>
</reference>
<organism evidence="3 4">
    <name type="scientific">Lentzea atacamensis</name>
    <dbReference type="NCBI Taxonomy" id="531938"/>
    <lineage>
        <taxon>Bacteria</taxon>
        <taxon>Bacillati</taxon>
        <taxon>Actinomycetota</taxon>
        <taxon>Actinomycetes</taxon>
        <taxon>Pseudonocardiales</taxon>
        <taxon>Pseudonocardiaceae</taxon>
        <taxon>Lentzea</taxon>
    </lineage>
</organism>
<dbReference type="Gene3D" id="3.30.70.270">
    <property type="match status" value="1"/>
</dbReference>
<feature type="transmembrane region" description="Helical" evidence="1">
    <location>
        <begin position="189"/>
        <end position="215"/>
    </location>
</feature>
<dbReference type="InterPro" id="IPR043128">
    <property type="entry name" value="Rev_trsase/Diguanyl_cyclase"/>
</dbReference>
<evidence type="ECO:0000256" key="1">
    <source>
        <dbReference type="SAM" id="Phobius"/>
    </source>
</evidence>
<dbReference type="PANTHER" id="PTHR45138:SF9">
    <property type="entry name" value="DIGUANYLATE CYCLASE DGCM-RELATED"/>
    <property type="match status" value="1"/>
</dbReference>
<dbReference type="PROSITE" id="PS50887">
    <property type="entry name" value="GGDEF"/>
    <property type="match status" value="1"/>
</dbReference>
<feature type="transmembrane region" description="Helical" evidence="1">
    <location>
        <begin position="141"/>
        <end position="168"/>
    </location>
</feature>
<keyword evidence="1" id="KW-1133">Transmembrane helix</keyword>
<gene>
    <name evidence="3" type="ORF">C8D87_11467</name>
</gene>
<keyword evidence="1" id="KW-0472">Membrane</keyword>
<dbReference type="InterPro" id="IPR050469">
    <property type="entry name" value="Diguanylate_Cyclase"/>
</dbReference>
<name>A0ABX9DY84_9PSEU</name>
<sequence>MWTLRPRVLAGVLLVELGTVGWVVHSALTGPRPTGEDWARLGLLATAALAHVQLSRRAEERRRADGTKLHIDVLSIWTFPAALLLPIPLVAVLIALTRWQRHRIARKPTFKAVLTGCSIMLAACSAHWLTWATGALGRGVLVEGAVVLVAAAVFCVQQLLLIGVVILLEADQRPPLSQVFGTPRQWREMYLAISLGVAVALAQSHPVLVVVMVGVGTVINRLAGARAQAEQAVRLAQKAAWTDPLTQVLNKAGWEHKALDGLRRAAAAGRPRAVVLVDLDHFKKINDTLGHLSGDEVLQQVAQALTDRVRSGDHVTRFGGEEFVVALPDADVDEARQVADRLLEGIRDVRVLATRLRGGDPVIVGGADWPCTASIGVAVTTSDTGPDVLLKRADEAMYQAKHTGRNKVVVAGEPGRTRAVIA</sequence>
<proteinExistence type="predicted"/>
<evidence type="ECO:0000259" key="2">
    <source>
        <dbReference type="PROSITE" id="PS50887"/>
    </source>
</evidence>
<feature type="domain" description="GGDEF" evidence="2">
    <location>
        <begin position="270"/>
        <end position="413"/>
    </location>
</feature>
<keyword evidence="1" id="KW-0812">Transmembrane</keyword>
<evidence type="ECO:0000313" key="4">
    <source>
        <dbReference type="Proteomes" id="UP000248714"/>
    </source>
</evidence>
<accession>A0ABX9DY84</accession>
<dbReference type="InterPro" id="IPR029787">
    <property type="entry name" value="Nucleotide_cyclase"/>
</dbReference>
<keyword evidence="4" id="KW-1185">Reference proteome</keyword>
<feature type="transmembrane region" description="Helical" evidence="1">
    <location>
        <begin position="109"/>
        <end position="129"/>
    </location>
</feature>
<dbReference type="Pfam" id="PF00990">
    <property type="entry name" value="GGDEF"/>
    <property type="match status" value="1"/>
</dbReference>
<dbReference type="Proteomes" id="UP000248714">
    <property type="component" value="Unassembled WGS sequence"/>
</dbReference>
<comment type="caution">
    <text evidence="3">The sequence shown here is derived from an EMBL/GenBank/DDBJ whole genome shotgun (WGS) entry which is preliminary data.</text>
</comment>
<protein>
    <submittedName>
        <fullName evidence="3">Diguanylate cyclase (GGDEF)-like protein</fullName>
    </submittedName>
</protein>
<feature type="transmembrane region" description="Helical" evidence="1">
    <location>
        <begin position="76"/>
        <end position="97"/>
    </location>
</feature>
<dbReference type="SMART" id="SM00267">
    <property type="entry name" value="GGDEF"/>
    <property type="match status" value="1"/>
</dbReference>
<dbReference type="PANTHER" id="PTHR45138">
    <property type="entry name" value="REGULATORY COMPONENTS OF SENSORY TRANSDUCTION SYSTEM"/>
    <property type="match status" value="1"/>
</dbReference>
<dbReference type="SUPFAM" id="SSF55073">
    <property type="entry name" value="Nucleotide cyclase"/>
    <property type="match status" value="1"/>
</dbReference>
<dbReference type="NCBIfam" id="TIGR00254">
    <property type="entry name" value="GGDEF"/>
    <property type="match status" value="1"/>
</dbReference>
<dbReference type="InterPro" id="IPR000160">
    <property type="entry name" value="GGDEF_dom"/>
</dbReference>
<dbReference type="CDD" id="cd01949">
    <property type="entry name" value="GGDEF"/>
    <property type="match status" value="1"/>
</dbReference>
<evidence type="ECO:0000313" key="3">
    <source>
        <dbReference type="EMBL" id="RAS59455.1"/>
    </source>
</evidence>
<dbReference type="EMBL" id="QLTT01000014">
    <property type="protein sequence ID" value="RAS59455.1"/>
    <property type="molecule type" value="Genomic_DNA"/>
</dbReference>